<feature type="chain" id="PRO_5047344108" evidence="1">
    <location>
        <begin position="31"/>
        <end position="104"/>
    </location>
</feature>
<comment type="caution">
    <text evidence="2">The sequence shown here is derived from an EMBL/GenBank/DDBJ whole genome shotgun (WGS) entry which is preliminary data.</text>
</comment>
<evidence type="ECO:0000313" key="2">
    <source>
        <dbReference type="EMBL" id="MFD0966514.1"/>
    </source>
</evidence>
<reference evidence="3" key="1">
    <citation type="journal article" date="2019" name="Int. J. Syst. Evol. Microbiol.">
        <title>The Global Catalogue of Microorganisms (GCM) 10K type strain sequencing project: providing services to taxonomists for standard genome sequencing and annotation.</title>
        <authorList>
            <consortium name="The Broad Institute Genomics Platform"/>
            <consortium name="The Broad Institute Genome Sequencing Center for Infectious Disease"/>
            <person name="Wu L."/>
            <person name="Ma J."/>
        </authorList>
    </citation>
    <scope>NUCLEOTIDE SEQUENCE [LARGE SCALE GENOMIC DNA]</scope>
    <source>
        <strain evidence="3">CCUG 61707</strain>
    </source>
</reference>
<evidence type="ECO:0000313" key="3">
    <source>
        <dbReference type="Proteomes" id="UP001596996"/>
    </source>
</evidence>
<dbReference type="NCBIfam" id="NF038363">
    <property type="entry name" value="SecM_small"/>
    <property type="match status" value="1"/>
</dbReference>
<protein>
    <submittedName>
        <fullName evidence="2">SecA translation cis-regulator SecM</fullName>
    </submittedName>
</protein>
<dbReference type="EMBL" id="JBHTJN010000011">
    <property type="protein sequence ID" value="MFD0966514.1"/>
    <property type="molecule type" value="Genomic_DNA"/>
</dbReference>
<feature type="signal peptide" evidence="1">
    <location>
        <begin position="1"/>
        <end position="30"/>
    </location>
</feature>
<keyword evidence="1" id="KW-0732">Signal</keyword>
<dbReference type="InterPro" id="IPR020508">
    <property type="entry name" value="SecM_small"/>
</dbReference>
<dbReference type="Pfam" id="PF10818">
    <property type="entry name" value="SecM_small"/>
    <property type="match status" value="1"/>
</dbReference>
<sequence>MMKLYKSKQYFWSQLLLSMIAIFAFPSAQGLEDNATKSNYPNEQYQTQKYQYTINLIEQARQHLLENTSPIFIKESTTNKVEPQFFILYSHYNAPIRAGPCFNA</sequence>
<organism evidence="2 3">
    <name type="scientific">Seminibacterium arietis</name>
    <dbReference type="NCBI Taxonomy" id="1173502"/>
    <lineage>
        <taxon>Bacteria</taxon>
        <taxon>Pseudomonadati</taxon>
        <taxon>Pseudomonadota</taxon>
        <taxon>Gammaproteobacteria</taxon>
        <taxon>Pasteurellales</taxon>
        <taxon>Pasteurellaceae</taxon>
        <taxon>Seminibacterium</taxon>
    </lineage>
</organism>
<keyword evidence="3" id="KW-1185">Reference proteome</keyword>
<proteinExistence type="predicted"/>
<name>A0ABW3IAP8_9PAST</name>
<evidence type="ECO:0000256" key="1">
    <source>
        <dbReference type="SAM" id="SignalP"/>
    </source>
</evidence>
<dbReference type="RefSeq" id="WP_380820838.1">
    <property type="nucleotide sequence ID" value="NZ_JBHTJN010000011.1"/>
</dbReference>
<accession>A0ABW3IAP8</accession>
<dbReference type="Proteomes" id="UP001596996">
    <property type="component" value="Unassembled WGS sequence"/>
</dbReference>
<gene>
    <name evidence="2" type="primary">secM</name>
    <name evidence="2" type="ORF">ACFQ02_06620</name>
</gene>